<reference evidence="3 4" key="2">
    <citation type="journal article" date="2019" name="G3 (Bethesda)">
        <title>Hybrid Assembly of the Genome of the Entomopathogenic Nematode Steinernema carpocapsae Identifies the X-Chromosome.</title>
        <authorList>
            <person name="Serra L."/>
            <person name="Macchietto M."/>
            <person name="Macias-Munoz A."/>
            <person name="McGill C.J."/>
            <person name="Rodriguez I.M."/>
            <person name="Rodriguez B."/>
            <person name="Murad R."/>
            <person name="Mortazavi A."/>
        </authorList>
    </citation>
    <scope>NUCLEOTIDE SEQUENCE [LARGE SCALE GENOMIC DNA]</scope>
    <source>
        <strain evidence="3 4">ALL</strain>
    </source>
</reference>
<evidence type="ECO:0000256" key="1">
    <source>
        <dbReference type="SAM" id="MobiDB-lite"/>
    </source>
</evidence>
<reference evidence="3 4" key="1">
    <citation type="journal article" date="2015" name="Genome Biol.">
        <title>Comparative genomics of Steinernema reveals deeply conserved gene regulatory networks.</title>
        <authorList>
            <person name="Dillman A.R."/>
            <person name="Macchietto M."/>
            <person name="Porter C.F."/>
            <person name="Rogers A."/>
            <person name="Williams B."/>
            <person name="Antoshechkin I."/>
            <person name="Lee M.M."/>
            <person name="Goodwin Z."/>
            <person name="Lu X."/>
            <person name="Lewis E.E."/>
            <person name="Goodrich-Blair H."/>
            <person name="Stock S.P."/>
            <person name="Adams B.J."/>
            <person name="Sternberg P.W."/>
            <person name="Mortazavi A."/>
        </authorList>
    </citation>
    <scope>NUCLEOTIDE SEQUENCE [LARGE SCALE GENOMIC DNA]</scope>
    <source>
        <strain evidence="3 4">ALL</strain>
    </source>
</reference>
<keyword evidence="4" id="KW-1185">Reference proteome</keyword>
<organism evidence="3 4">
    <name type="scientific">Steinernema carpocapsae</name>
    <name type="common">Entomopathogenic nematode</name>
    <dbReference type="NCBI Taxonomy" id="34508"/>
    <lineage>
        <taxon>Eukaryota</taxon>
        <taxon>Metazoa</taxon>
        <taxon>Ecdysozoa</taxon>
        <taxon>Nematoda</taxon>
        <taxon>Chromadorea</taxon>
        <taxon>Rhabditida</taxon>
        <taxon>Tylenchina</taxon>
        <taxon>Panagrolaimomorpha</taxon>
        <taxon>Strongyloidoidea</taxon>
        <taxon>Steinernematidae</taxon>
        <taxon>Steinernema</taxon>
    </lineage>
</organism>
<dbReference type="Proteomes" id="UP000298663">
    <property type="component" value="Unassembled WGS sequence"/>
</dbReference>
<evidence type="ECO:0000313" key="3">
    <source>
        <dbReference type="EMBL" id="TKR93188.1"/>
    </source>
</evidence>
<dbReference type="AlphaFoldDB" id="A0A4U5PA73"/>
<protein>
    <recommendedName>
        <fullName evidence="5">Ground-like domain-containing protein</fullName>
    </recommendedName>
</protein>
<evidence type="ECO:0000313" key="4">
    <source>
        <dbReference type="Proteomes" id="UP000298663"/>
    </source>
</evidence>
<dbReference type="PROSITE" id="PS51257">
    <property type="entry name" value="PROKAR_LIPOPROTEIN"/>
    <property type="match status" value="1"/>
</dbReference>
<accession>A0A4U5PA73</accession>
<feature type="chain" id="PRO_5020323132" description="Ground-like domain-containing protein" evidence="2">
    <location>
        <begin position="18"/>
        <end position="436"/>
    </location>
</feature>
<evidence type="ECO:0000256" key="2">
    <source>
        <dbReference type="SAM" id="SignalP"/>
    </source>
</evidence>
<feature type="region of interest" description="Disordered" evidence="1">
    <location>
        <begin position="362"/>
        <end position="382"/>
    </location>
</feature>
<name>A0A4U5PA73_STECR</name>
<proteinExistence type="predicted"/>
<keyword evidence="2" id="KW-0732">Signal</keyword>
<dbReference type="OrthoDB" id="5852424at2759"/>
<feature type="region of interest" description="Disordered" evidence="1">
    <location>
        <begin position="398"/>
        <end position="436"/>
    </location>
</feature>
<feature type="signal peptide" evidence="2">
    <location>
        <begin position="1"/>
        <end position="17"/>
    </location>
</feature>
<dbReference type="EMBL" id="AZBU02000002">
    <property type="protein sequence ID" value="TKR93188.1"/>
    <property type="molecule type" value="Genomic_DNA"/>
</dbReference>
<sequence length="436" mass="47176">MRSLLVVVALFGVVVFACIPSGVPNACGCSGGSTCGACPQPAASFSQDAYVAPGPPPPPPPPPAPLPAPLSCATGGCGYPVAAPAQAPISYSGTYGSYVPPPPPPLPQVQNQYPTLIQPNYQQQISYNSIEQQPYVDQTAKVGYVKPLPIPQPQVSYLPAPPPAQTPEPSQYLPEYESIPSANVEPSYVESKENYKPNYKPEEEVFKAGRLDNYGTVPEYHVKVTESVYDTEVSTEEYLYTTPATKIIEYTEPAIYTAAIPEATSQEYAAVLKEREEEEKVDFNYMTYYNQVCTGETLGTSKNETTASAAEKCAVMECAAANARPQGNGRYEVVFLKSVDGRLNQQGTYCVSGINVPLRENPTAADANETSPGSFKKPKSVDARETLSDAEMAAKTRADQVVGANGRRRSPMRVPMRIQNGRFATVEPKSRRSRIY</sequence>
<gene>
    <name evidence="3" type="ORF">L596_007689</name>
</gene>
<comment type="caution">
    <text evidence="3">The sequence shown here is derived from an EMBL/GenBank/DDBJ whole genome shotgun (WGS) entry which is preliminary data.</text>
</comment>
<evidence type="ECO:0008006" key="5">
    <source>
        <dbReference type="Google" id="ProtNLM"/>
    </source>
</evidence>